<dbReference type="AlphaFoldDB" id="A0A099NVL0"/>
<dbReference type="EMBL" id="JQFK01000246">
    <property type="protein sequence ID" value="KGK35921.1"/>
    <property type="molecule type" value="Genomic_DNA"/>
</dbReference>
<comment type="caution">
    <text evidence="1">The sequence shown here is derived from an EMBL/GenBank/DDBJ whole genome shotgun (WGS) entry which is preliminary data.</text>
</comment>
<sequence>MQSQMIKRATVTQSEVNKHADKRDLFFGIEQHITAMGVE</sequence>
<dbReference type="HOGENOM" id="CLU_3320170_0_0_1"/>
<accession>A0A099NVL0</accession>
<proteinExistence type="predicted"/>
<name>A0A099NVL0_PICKU</name>
<organism evidence="1 2">
    <name type="scientific">Pichia kudriavzevii</name>
    <name type="common">Yeast</name>
    <name type="synonym">Issatchenkia orientalis</name>
    <dbReference type="NCBI Taxonomy" id="4909"/>
    <lineage>
        <taxon>Eukaryota</taxon>
        <taxon>Fungi</taxon>
        <taxon>Dikarya</taxon>
        <taxon>Ascomycota</taxon>
        <taxon>Saccharomycotina</taxon>
        <taxon>Pichiomycetes</taxon>
        <taxon>Pichiales</taxon>
        <taxon>Pichiaceae</taxon>
        <taxon>Pichia</taxon>
    </lineage>
</organism>
<evidence type="ECO:0000313" key="2">
    <source>
        <dbReference type="Proteomes" id="UP000029867"/>
    </source>
</evidence>
<dbReference type="Proteomes" id="UP000029867">
    <property type="component" value="Unassembled WGS sequence"/>
</dbReference>
<evidence type="ECO:0000313" key="1">
    <source>
        <dbReference type="EMBL" id="KGK35921.1"/>
    </source>
</evidence>
<reference evidence="2" key="1">
    <citation type="journal article" date="2014" name="Microb. Cell Fact.">
        <title>Exploiting Issatchenkia orientalis SD108 for succinic acid production.</title>
        <authorList>
            <person name="Xiao H."/>
            <person name="Shao Z."/>
            <person name="Jiang Y."/>
            <person name="Dole S."/>
            <person name="Zhao H."/>
        </authorList>
    </citation>
    <scope>NUCLEOTIDE SEQUENCE [LARGE SCALE GENOMIC DNA]</scope>
    <source>
        <strain evidence="2">SD108</strain>
    </source>
</reference>
<gene>
    <name evidence="1" type="ORF">JL09_g4929</name>
</gene>
<protein>
    <submittedName>
        <fullName evidence="1">Uncharacterized protein</fullName>
    </submittedName>
</protein>